<dbReference type="RefSeq" id="WP_166142928.1">
    <property type="nucleotide sequence ID" value="NZ_JAANYN010000001.1"/>
</dbReference>
<evidence type="ECO:0000313" key="2">
    <source>
        <dbReference type="Proteomes" id="UP000649799"/>
    </source>
</evidence>
<accession>A0ABX0H1V2</accession>
<dbReference type="EMBL" id="JAANYN010000001">
    <property type="protein sequence ID" value="NHE55755.1"/>
    <property type="molecule type" value="Genomic_DNA"/>
</dbReference>
<reference evidence="1 2" key="1">
    <citation type="submission" date="2020-03" db="EMBL/GenBank/DDBJ databases">
        <title>Cyclobacterium plantarum sp. nov., a marine bacterium isolated from a coastal-marine wetland.</title>
        <authorList>
            <person name="Sanchez-Porro C."/>
            <person name="Ventosa A."/>
            <person name="Amoozegar M."/>
        </authorList>
    </citation>
    <scope>NUCLEOTIDE SEQUENCE [LARGE SCALE GENOMIC DNA]</scope>
    <source>
        <strain evidence="1 2">GBPx2</strain>
    </source>
</reference>
<proteinExistence type="predicted"/>
<gene>
    <name evidence="1" type="ORF">G9Q97_02885</name>
</gene>
<sequence>MKTSMKLIGFLITVLMGVSCSNDDEGMEPEETGRQSITAKIDGRDFEAVMPNEQDPEAEFILTNLVINPNGGGFVLGISGVDGSWEDAAAVDVRVILIGPNLSSLKAGTIFTNRGTDTEPTFDGYVAAGVSTMVLNNMENAYIALTDDFGTIQVEVTSIDHSAKQISGTFEFTAVDPDEERTVVVTEGEFKNINWGDKVI</sequence>
<dbReference type="PROSITE" id="PS51257">
    <property type="entry name" value="PROKAR_LIPOPROTEIN"/>
    <property type="match status" value="1"/>
</dbReference>
<organism evidence="1 2">
    <name type="scientific">Cyclobacterium plantarum</name>
    <dbReference type="NCBI Taxonomy" id="2716263"/>
    <lineage>
        <taxon>Bacteria</taxon>
        <taxon>Pseudomonadati</taxon>
        <taxon>Bacteroidota</taxon>
        <taxon>Cytophagia</taxon>
        <taxon>Cytophagales</taxon>
        <taxon>Cyclobacteriaceae</taxon>
        <taxon>Cyclobacterium</taxon>
    </lineage>
</organism>
<name>A0ABX0H1V2_9BACT</name>
<dbReference type="InterPro" id="IPR046219">
    <property type="entry name" value="DUF6252"/>
</dbReference>
<evidence type="ECO:0000313" key="1">
    <source>
        <dbReference type="EMBL" id="NHE55755.1"/>
    </source>
</evidence>
<keyword evidence="2" id="KW-1185">Reference proteome</keyword>
<dbReference type="Proteomes" id="UP000649799">
    <property type="component" value="Unassembled WGS sequence"/>
</dbReference>
<comment type="caution">
    <text evidence="1">The sequence shown here is derived from an EMBL/GenBank/DDBJ whole genome shotgun (WGS) entry which is preliminary data.</text>
</comment>
<protein>
    <submittedName>
        <fullName evidence="1">Uncharacterized protein</fullName>
    </submittedName>
</protein>
<dbReference type="Pfam" id="PF19765">
    <property type="entry name" value="DUF6252"/>
    <property type="match status" value="1"/>
</dbReference>